<dbReference type="EMBL" id="NCXI01000039">
    <property type="protein sequence ID" value="PAK83488.1"/>
    <property type="molecule type" value="Genomic_DNA"/>
</dbReference>
<sequence length="109" mass="12405">MMKSTKITVWIKRIIYTAVSLILILGLLITVFPKNAVRATMAIEGAPLSAALKCNPKYNQSYSKALKATIYTIPLKYSFTDMNGFKVSMFDVRSYLWVFHIAYPTQPEF</sequence>
<name>A0A269YD91_9LACO</name>
<comment type="caution">
    <text evidence="1">The sequence shown here is derived from an EMBL/GenBank/DDBJ whole genome shotgun (WGS) entry which is preliminary data.</text>
</comment>
<dbReference type="AlphaFoldDB" id="A0A269YD91"/>
<reference evidence="1 2" key="1">
    <citation type="submission" date="2017-04" db="EMBL/GenBank/DDBJ databases">
        <title>Kefir bacterial isolates.</title>
        <authorList>
            <person name="Kim Y."/>
            <person name="Blasche S."/>
            <person name="Patil K.R."/>
        </authorList>
    </citation>
    <scope>NUCLEOTIDE SEQUENCE [LARGE SCALE GENOMIC DNA]</scope>
    <source>
        <strain evidence="1 2">OG2</strain>
    </source>
</reference>
<proteinExistence type="predicted"/>
<evidence type="ECO:0000313" key="1">
    <source>
        <dbReference type="EMBL" id="PAK83488.1"/>
    </source>
</evidence>
<gene>
    <name evidence="1" type="ORF">B8W98_06430</name>
</gene>
<organism evidence="1 2">
    <name type="scientific">Lentilactobacillus parakefiri</name>
    <dbReference type="NCBI Taxonomy" id="152332"/>
    <lineage>
        <taxon>Bacteria</taxon>
        <taxon>Bacillati</taxon>
        <taxon>Bacillota</taxon>
        <taxon>Bacilli</taxon>
        <taxon>Lactobacillales</taxon>
        <taxon>Lactobacillaceae</taxon>
        <taxon>Lentilactobacillus</taxon>
    </lineage>
</organism>
<accession>A0A269YD91</accession>
<evidence type="ECO:0000313" key="2">
    <source>
        <dbReference type="Proteomes" id="UP000216802"/>
    </source>
</evidence>
<dbReference type="Proteomes" id="UP000216802">
    <property type="component" value="Unassembled WGS sequence"/>
</dbReference>
<protein>
    <submittedName>
        <fullName evidence="1">Uncharacterized protein</fullName>
    </submittedName>
</protein>